<dbReference type="PANTHER" id="PTHR12868:SF0">
    <property type="entry name" value="NADH DEHYDROGENASE [UBIQUINONE] 1 BETA SUBCOMPLEX SUBUNIT 9"/>
    <property type="match status" value="1"/>
</dbReference>
<dbReference type="CDD" id="cd20263">
    <property type="entry name" value="Complex1_LYR_NDUFB9_LYRM3"/>
    <property type="match status" value="1"/>
</dbReference>
<evidence type="ECO:0000256" key="11">
    <source>
        <dbReference type="ARBA" id="ARBA00022990"/>
    </source>
</evidence>
<dbReference type="InterPro" id="IPR045292">
    <property type="entry name" value="Complex1_LYR_NDUFB9_LYRM3"/>
</dbReference>
<comment type="subunit">
    <text evidence="4">Mammalian complex I is composed of 45 different subunits.</text>
</comment>
<evidence type="ECO:0000256" key="12">
    <source>
        <dbReference type="ARBA" id="ARBA00023128"/>
    </source>
</evidence>
<comment type="similarity">
    <text evidence="3">Belongs to the complex I LYR family.</text>
</comment>
<protein>
    <recommendedName>
        <fullName evidence="5">NADH dehydrogenase [ubiquinone] 1 beta subcomplex subunit 9</fullName>
    </recommendedName>
    <alternativeName>
        <fullName evidence="14">Complex I-B22</fullName>
    </alternativeName>
    <alternativeName>
        <fullName evidence="15">NADH-ubiquinone oxidoreductase B22 subunit</fullName>
    </alternativeName>
</protein>
<dbReference type="PANTHER" id="PTHR12868">
    <property type="entry name" value="NADH-UBIQUINONE OXIDOREDUCTASE B22 SUBUNIT"/>
    <property type="match status" value="1"/>
</dbReference>
<reference evidence="17 18" key="1">
    <citation type="journal article" date="2018" name="BMC Genomics">
        <title>The genome of Naegleria lovaniensis, the basis for a comparative approach to unravel pathogenicity factors of the human pathogenic amoeba N. fowleri.</title>
        <authorList>
            <person name="Liechti N."/>
            <person name="Schurch N."/>
            <person name="Bruggmann R."/>
            <person name="Wittwer M."/>
        </authorList>
    </citation>
    <scope>NUCLEOTIDE SEQUENCE [LARGE SCALE GENOMIC DNA]</scope>
    <source>
        <strain evidence="17 18">ATCC 30569</strain>
    </source>
</reference>
<evidence type="ECO:0000256" key="6">
    <source>
        <dbReference type="ARBA" id="ARBA00022448"/>
    </source>
</evidence>
<gene>
    <name evidence="17" type="ORF">C9374_014118</name>
</gene>
<evidence type="ECO:0000256" key="15">
    <source>
        <dbReference type="ARBA" id="ARBA00032528"/>
    </source>
</evidence>
<dbReference type="GO" id="GO:0005743">
    <property type="term" value="C:mitochondrial inner membrane"/>
    <property type="evidence" value="ECO:0007669"/>
    <property type="project" value="UniProtKB-SubCell"/>
</dbReference>
<dbReference type="InterPro" id="IPR033034">
    <property type="entry name" value="NDUFB9"/>
</dbReference>
<keyword evidence="6" id="KW-0813">Transport</keyword>
<keyword evidence="13" id="KW-0472">Membrane</keyword>
<keyword evidence="11" id="KW-0007">Acetylation</keyword>
<dbReference type="AlphaFoldDB" id="A0AA88KPL4"/>
<keyword evidence="12" id="KW-0496">Mitochondrion</keyword>
<evidence type="ECO:0000313" key="18">
    <source>
        <dbReference type="Proteomes" id="UP000816034"/>
    </source>
</evidence>
<keyword evidence="10" id="KW-0249">Electron transport</keyword>
<proteinExistence type="inferred from homology"/>
<comment type="subcellular location">
    <subcellularLocation>
        <location evidence="2">Mitochondrion inner membrane</location>
        <topology evidence="2">Peripheral membrane protein</topology>
        <orientation evidence="2">Matrix side</orientation>
    </subcellularLocation>
</comment>
<evidence type="ECO:0000256" key="13">
    <source>
        <dbReference type="ARBA" id="ARBA00023136"/>
    </source>
</evidence>
<dbReference type="RefSeq" id="XP_044553550.1">
    <property type="nucleotide sequence ID" value="XM_044690071.1"/>
</dbReference>
<evidence type="ECO:0000256" key="3">
    <source>
        <dbReference type="ARBA" id="ARBA00009508"/>
    </source>
</evidence>
<dbReference type="Pfam" id="PF05347">
    <property type="entry name" value="Complex1_LYR"/>
    <property type="match status" value="1"/>
</dbReference>
<keyword evidence="9" id="KW-0999">Mitochondrion inner membrane</keyword>
<evidence type="ECO:0000256" key="5">
    <source>
        <dbReference type="ARBA" id="ARBA00018684"/>
    </source>
</evidence>
<evidence type="ECO:0000256" key="7">
    <source>
        <dbReference type="ARBA" id="ARBA00022553"/>
    </source>
</evidence>
<accession>A0AA88KPL4</accession>
<dbReference type="GO" id="GO:0006120">
    <property type="term" value="P:mitochondrial electron transport, NADH to ubiquinone"/>
    <property type="evidence" value="ECO:0007669"/>
    <property type="project" value="InterPro"/>
</dbReference>
<organism evidence="17 18">
    <name type="scientific">Naegleria lovaniensis</name>
    <name type="common">Amoeba</name>
    <dbReference type="NCBI Taxonomy" id="51637"/>
    <lineage>
        <taxon>Eukaryota</taxon>
        <taxon>Discoba</taxon>
        <taxon>Heterolobosea</taxon>
        <taxon>Tetramitia</taxon>
        <taxon>Eutetramitia</taxon>
        <taxon>Vahlkampfiidae</taxon>
        <taxon>Naegleria</taxon>
    </lineage>
</organism>
<dbReference type="GeneID" id="68106571"/>
<evidence type="ECO:0000256" key="1">
    <source>
        <dbReference type="ARBA" id="ARBA00002920"/>
    </source>
</evidence>
<comment type="caution">
    <text evidence="17">The sequence shown here is derived from an EMBL/GenBank/DDBJ whole genome shotgun (WGS) entry which is preliminary data.</text>
</comment>
<evidence type="ECO:0000313" key="17">
    <source>
        <dbReference type="EMBL" id="KAG2389558.1"/>
    </source>
</evidence>
<evidence type="ECO:0000256" key="2">
    <source>
        <dbReference type="ARBA" id="ARBA00004443"/>
    </source>
</evidence>
<evidence type="ECO:0000256" key="8">
    <source>
        <dbReference type="ARBA" id="ARBA00022660"/>
    </source>
</evidence>
<evidence type="ECO:0000259" key="16">
    <source>
        <dbReference type="Pfam" id="PF05347"/>
    </source>
</evidence>
<keyword evidence="18" id="KW-1185">Reference proteome</keyword>
<feature type="domain" description="Complex 1 LYR protein" evidence="16">
    <location>
        <begin position="9"/>
        <end position="62"/>
    </location>
</feature>
<evidence type="ECO:0000256" key="9">
    <source>
        <dbReference type="ARBA" id="ARBA00022792"/>
    </source>
</evidence>
<evidence type="ECO:0000256" key="14">
    <source>
        <dbReference type="ARBA" id="ARBA00030192"/>
    </source>
</evidence>
<name>A0AA88KPL4_NAELO</name>
<dbReference type="EMBL" id="PYSW02000007">
    <property type="protein sequence ID" value="KAG2389558.1"/>
    <property type="molecule type" value="Genomic_DNA"/>
</dbReference>
<evidence type="ECO:0000256" key="10">
    <source>
        <dbReference type="ARBA" id="ARBA00022982"/>
    </source>
</evidence>
<evidence type="ECO:0000256" key="4">
    <source>
        <dbReference type="ARBA" id="ARBA00011790"/>
    </source>
</evidence>
<dbReference type="InterPro" id="IPR008011">
    <property type="entry name" value="Complex1_LYR_dom"/>
</dbReference>
<keyword evidence="8" id="KW-0679">Respiratory chain</keyword>
<dbReference type="Proteomes" id="UP000816034">
    <property type="component" value="Unassembled WGS sequence"/>
</dbReference>
<comment type="function">
    <text evidence="1">Accessory subunit of the mitochondrial membrane respiratory chain NADH dehydrogenase (Complex I), that is believed to be not involved in catalysis. Complex I functions in the transfer of electrons from NADH to the respiratory chain. The immediate electron acceptor for the enzyme is believed to be ubiquinone.</text>
</comment>
<sequence>MTLLSPFSQRIFKLYRRALREISYSAERDLFCVEARKIREEFEKHRGEQDTSKIEFLLQRGEYWVEEYTHPDPYHIPDKEGGCAFLRYPELDKEFLKNHSMVTLTGKAYSNEGW</sequence>
<keyword evidence="7" id="KW-0597">Phosphoprotein</keyword>